<dbReference type="NCBIfam" id="NF033445">
    <property type="entry name" value="BREX_PglZ_4"/>
    <property type="match status" value="1"/>
</dbReference>
<dbReference type="AlphaFoldDB" id="A0A1M7T736"/>
<gene>
    <name evidence="1" type="ORF">SAMN02745226_01645</name>
</gene>
<dbReference type="InterPro" id="IPR017850">
    <property type="entry name" value="Alkaline_phosphatase_core_sf"/>
</dbReference>
<proteinExistence type="predicted"/>
<keyword evidence="2" id="KW-1185">Reference proteome</keyword>
<evidence type="ECO:0000313" key="2">
    <source>
        <dbReference type="Proteomes" id="UP000184207"/>
    </source>
</evidence>
<evidence type="ECO:0000313" key="1">
    <source>
        <dbReference type="EMBL" id="SHN66529.1"/>
    </source>
</evidence>
<dbReference type="Proteomes" id="UP000184207">
    <property type="component" value="Unassembled WGS sequence"/>
</dbReference>
<dbReference type="OrthoDB" id="2015940at2"/>
<dbReference type="SUPFAM" id="SSF53649">
    <property type="entry name" value="Alkaline phosphatase-like"/>
    <property type="match status" value="1"/>
</dbReference>
<protein>
    <recommendedName>
        <fullName evidence="3">PglZ domain-containing protein</fullName>
    </recommendedName>
</protein>
<name>A0A1M7T736_FERGO</name>
<sequence length="820" mass="96017">MSIYGAKWTEGATVEFASYTDVCKQIINETDRETLSHRRFPLRFIFSNSAEDIRNIINSVHCELGARVLNISEVLNNDEQWPTRDEICRLIKNTETDTVLIALSEYLRFLNDTDFSSFLYAISSIEKPNVRVFIPMLGLWERFYALFWKEFYRAKEWAPVWRISSAPNKHTKIYCLQFNTDNLDSKLEGSLPGCKLVKSVSEWFSTYLQTEVEKIIIVSKVLNMLSKNASSDNAVDFRLLQDQKQLLEEVYGLEVPIDYNENEKRYWTQLFHLISQQRRDFSNSFLKIVEYHFNVHDMSSLSLGKIVRLIEQASDFDIWLLAKTLPKVNKSNEYLNICLSSLDSFKQEKLISKLWFKIFSFKSEHLSQKTCDERRDILREITRAMSDPEELIPDLEKELSTLLNKLDKREVIKYLTGLTSYERELIIKLLLEVDSKDGIRDELMKLYPELKYYIDWESIKLSIDAPEWIIRYFTLYNFSKLQNKKHEEIDTILNKFNHNKESFSEWYIHLNLVLKLIEDKGREMSSGTLRYIWIDGLGAEWLPLIANLVEKSGKATITFKALARVSLPSTTKCNRYEYEKIADLDNFVHSQSSYKHPECLVKEIEIIEKIVDKILRYPEERIIVVSDHGFSFLCTKEHGSYKAFNFDAEHEGRVMFMEEGNDYIGDEYYMVWNIMDGTCKDIYKKALIALKHLSLNNKVPYREVHGGATPEEVIVPFLIIEKKKESDHGSIKKFEVKFDSTELSLRNPILRFKIIPKPDKVVAKIQGKELNVEASSSPNEFTIRLTSYSTGKYVLNLYIDEGVYEQEISIYGGFKERELF</sequence>
<organism evidence="1 2">
    <name type="scientific">Fervidobacterium gondwanense DSM 13020</name>
    <dbReference type="NCBI Taxonomy" id="1121883"/>
    <lineage>
        <taxon>Bacteria</taxon>
        <taxon>Thermotogati</taxon>
        <taxon>Thermotogota</taxon>
        <taxon>Thermotogae</taxon>
        <taxon>Thermotogales</taxon>
        <taxon>Fervidobacteriaceae</taxon>
        <taxon>Fervidobacterium</taxon>
    </lineage>
</organism>
<evidence type="ECO:0008006" key="3">
    <source>
        <dbReference type="Google" id="ProtNLM"/>
    </source>
</evidence>
<reference evidence="2" key="1">
    <citation type="submission" date="2016-12" db="EMBL/GenBank/DDBJ databases">
        <authorList>
            <person name="Varghese N."/>
            <person name="Submissions S."/>
        </authorList>
    </citation>
    <scope>NUCLEOTIDE SEQUENCE [LARGE SCALE GENOMIC DNA]</scope>
    <source>
        <strain evidence="2">DSM 13020</strain>
    </source>
</reference>
<accession>A0A1M7T736</accession>
<dbReference type="RefSeq" id="WP_072760340.1">
    <property type="nucleotide sequence ID" value="NZ_FRDJ01000010.1"/>
</dbReference>
<dbReference type="EMBL" id="FRDJ01000010">
    <property type="protein sequence ID" value="SHN66529.1"/>
    <property type="molecule type" value="Genomic_DNA"/>
</dbReference>
<dbReference type="STRING" id="1121883.SAMN02745226_01645"/>